<feature type="transmembrane region" description="Helical" evidence="1">
    <location>
        <begin position="20"/>
        <end position="46"/>
    </location>
</feature>
<dbReference type="Pfam" id="PF20152">
    <property type="entry name" value="DUF6534"/>
    <property type="match status" value="1"/>
</dbReference>
<accession>A0AAD4C7I2</accession>
<keyword evidence="1" id="KW-0472">Membrane</keyword>
<evidence type="ECO:0000259" key="2">
    <source>
        <dbReference type="Pfam" id="PF20152"/>
    </source>
</evidence>
<dbReference type="PANTHER" id="PTHR40465:SF1">
    <property type="entry name" value="DUF6534 DOMAIN-CONTAINING PROTEIN"/>
    <property type="match status" value="1"/>
</dbReference>
<gene>
    <name evidence="3" type="ORF">L210DRAFT_295165</name>
</gene>
<keyword evidence="4" id="KW-1185">Reference proteome</keyword>
<proteinExistence type="predicted"/>
<reference evidence="3" key="1">
    <citation type="submission" date="2019-10" db="EMBL/GenBank/DDBJ databases">
        <authorList>
            <consortium name="DOE Joint Genome Institute"/>
            <person name="Kuo A."/>
            <person name="Miyauchi S."/>
            <person name="Kiss E."/>
            <person name="Drula E."/>
            <person name="Kohler A."/>
            <person name="Sanchez-Garcia M."/>
            <person name="Andreopoulos B."/>
            <person name="Barry K.W."/>
            <person name="Bonito G."/>
            <person name="Buee M."/>
            <person name="Carver A."/>
            <person name="Chen C."/>
            <person name="Cichocki N."/>
            <person name="Clum A."/>
            <person name="Culley D."/>
            <person name="Crous P.W."/>
            <person name="Fauchery L."/>
            <person name="Girlanda M."/>
            <person name="Hayes R."/>
            <person name="Keri Z."/>
            <person name="LaButti K."/>
            <person name="Lipzen A."/>
            <person name="Lombard V."/>
            <person name="Magnuson J."/>
            <person name="Maillard F."/>
            <person name="Morin E."/>
            <person name="Murat C."/>
            <person name="Nolan M."/>
            <person name="Ohm R."/>
            <person name="Pangilinan J."/>
            <person name="Pereira M."/>
            <person name="Perotto S."/>
            <person name="Peter M."/>
            <person name="Riley R."/>
            <person name="Sitrit Y."/>
            <person name="Stielow B."/>
            <person name="Szollosi G."/>
            <person name="Zifcakova L."/>
            <person name="Stursova M."/>
            <person name="Spatafora J.W."/>
            <person name="Tedersoo L."/>
            <person name="Vaario L.-M."/>
            <person name="Yamada A."/>
            <person name="Yan M."/>
            <person name="Wang P."/>
            <person name="Xu J."/>
            <person name="Bruns T."/>
            <person name="Baldrian P."/>
            <person name="Vilgalys R."/>
            <person name="Henrissat B."/>
            <person name="Grigoriev I.V."/>
            <person name="Hibbett D."/>
            <person name="Nagy L.G."/>
            <person name="Martin F.M."/>
        </authorList>
    </citation>
    <scope>NUCLEOTIDE SEQUENCE</scope>
    <source>
        <strain evidence="3">BED1</strain>
    </source>
</reference>
<name>A0AAD4C7I2_BOLED</name>
<keyword evidence="1" id="KW-1133">Transmembrane helix</keyword>
<feature type="transmembrane region" description="Helical" evidence="1">
    <location>
        <begin position="239"/>
        <end position="258"/>
    </location>
</feature>
<dbReference type="Proteomes" id="UP001194468">
    <property type="component" value="Unassembled WGS sequence"/>
</dbReference>
<dbReference type="EMBL" id="WHUW01000002">
    <property type="protein sequence ID" value="KAF8450343.1"/>
    <property type="molecule type" value="Genomic_DNA"/>
</dbReference>
<feature type="transmembrane region" description="Helical" evidence="1">
    <location>
        <begin position="95"/>
        <end position="117"/>
    </location>
</feature>
<feature type="transmembrane region" description="Helical" evidence="1">
    <location>
        <begin position="211"/>
        <end position="233"/>
    </location>
</feature>
<sequence length="329" mass="37414">MLRIKWPLPSIMTPTIPSFPYIFLSPAITFFLFTNASLGFNTWYYFTHYPSDRWYIKLVVLATFFSDTGHEALIVHFIYTYLVTNFGNWDELHNVVISLVIEVFFNGFTALLVQCFLAMRVYTLSNKNVFALGAVMILVLLEWILILIFSIKAIPLRTYTQFATINSISMSINAAAAAGDILITIFLCYLLQKSRTGFSKSDWTINKLIMFSINTGLLTSVCALCSLICISIWPHALIYIAFYYNIGRLYCNSLLATLNARKGLRGPRPETRNDDISLGQVTQSKATHTFLGTQSRRVPNNISIKIDTTQEFVRDEYTSSITELKNEVV</sequence>
<dbReference type="AlphaFoldDB" id="A0AAD4C7I2"/>
<protein>
    <recommendedName>
        <fullName evidence="2">DUF6534 domain-containing protein</fullName>
    </recommendedName>
</protein>
<feature type="domain" description="DUF6534" evidence="2">
    <location>
        <begin position="176"/>
        <end position="262"/>
    </location>
</feature>
<reference evidence="3" key="2">
    <citation type="journal article" date="2020" name="Nat. Commun.">
        <title>Large-scale genome sequencing of mycorrhizal fungi provides insights into the early evolution of symbiotic traits.</title>
        <authorList>
            <person name="Miyauchi S."/>
            <person name="Kiss E."/>
            <person name="Kuo A."/>
            <person name="Drula E."/>
            <person name="Kohler A."/>
            <person name="Sanchez-Garcia M."/>
            <person name="Morin E."/>
            <person name="Andreopoulos B."/>
            <person name="Barry K.W."/>
            <person name="Bonito G."/>
            <person name="Buee M."/>
            <person name="Carver A."/>
            <person name="Chen C."/>
            <person name="Cichocki N."/>
            <person name="Clum A."/>
            <person name="Culley D."/>
            <person name="Crous P.W."/>
            <person name="Fauchery L."/>
            <person name="Girlanda M."/>
            <person name="Hayes R.D."/>
            <person name="Keri Z."/>
            <person name="LaButti K."/>
            <person name="Lipzen A."/>
            <person name="Lombard V."/>
            <person name="Magnuson J."/>
            <person name="Maillard F."/>
            <person name="Murat C."/>
            <person name="Nolan M."/>
            <person name="Ohm R.A."/>
            <person name="Pangilinan J."/>
            <person name="Pereira M.F."/>
            <person name="Perotto S."/>
            <person name="Peter M."/>
            <person name="Pfister S."/>
            <person name="Riley R."/>
            <person name="Sitrit Y."/>
            <person name="Stielow J.B."/>
            <person name="Szollosi G."/>
            <person name="Zifcakova L."/>
            <person name="Stursova M."/>
            <person name="Spatafora J.W."/>
            <person name="Tedersoo L."/>
            <person name="Vaario L.M."/>
            <person name="Yamada A."/>
            <person name="Yan M."/>
            <person name="Wang P."/>
            <person name="Xu J."/>
            <person name="Bruns T."/>
            <person name="Baldrian P."/>
            <person name="Vilgalys R."/>
            <person name="Dunand C."/>
            <person name="Henrissat B."/>
            <person name="Grigoriev I.V."/>
            <person name="Hibbett D."/>
            <person name="Nagy L.G."/>
            <person name="Martin F.M."/>
        </authorList>
    </citation>
    <scope>NUCLEOTIDE SEQUENCE</scope>
    <source>
        <strain evidence="3">BED1</strain>
    </source>
</reference>
<comment type="caution">
    <text evidence="3">The sequence shown here is derived from an EMBL/GenBank/DDBJ whole genome shotgun (WGS) entry which is preliminary data.</text>
</comment>
<feature type="transmembrane region" description="Helical" evidence="1">
    <location>
        <begin position="129"/>
        <end position="151"/>
    </location>
</feature>
<evidence type="ECO:0000256" key="1">
    <source>
        <dbReference type="SAM" id="Phobius"/>
    </source>
</evidence>
<evidence type="ECO:0000313" key="4">
    <source>
        <dbReference type="Proteomes" id="UP001194468"/>
    </source>
</evidence>
<dbReference type="InterPro" id="IPR045339">
    <property type="entry name" value="DUF6534"/>
</dbReference>
<feature type="transmembrane region" description="Helical" evidence="1">
    <location>
        <begin position="171"/>
        <end position="191"/>
    </location>
</feature>
<keyword evidence="1" id="KW-0812">Transmembrane</keyword>
<dbReference type="PANTHER" id="PTHR40465">
    <property type="entry name" value="CHROMOSOME 1, WHOLE GENOME SHOTGUN SEQUENCE"/>
    <property type="match status" value="1"/>
</dbReference>
<organism evidence="3 4">
    <name type="scientific">Boletus edulis BED1</name>
    <dbReference type="NCBI Taxonomy" id="1328754"/>
    <lineage>
        <taxon>Eukaryota</taxon>
        <taxon>Fungi</taxon>
        <taxon>Dikarya</taxon>
        <taxon>Basidiomycota</taxon>
        <taxon>Agaricomycotina</taxon>
        <taxon>Agaricomycetes</taxon>
        <taxon>Agaricomycetidae</taxon>
        <taxon>Boletales</taxon>
        <taxon>Boletineae</taxon>
        <taxon>Boletaceae</taxon>
        <taxon>Boletoideae</taxon>
        <taxon>Boletus</taxon>
    </lineage>
</organism>
<evidence type="ECO:0000313" key="3">
    <source>
        <dbReference type="EMBL" id="KAF8450343.1"/>
    </source>
</evidence>
<feature type="transmembrane region" description="Helical" evidence="1">
    <location>
        <begin position="58"/>
        <end position="83"/>
    </location>
</feature>